<evidence type="ECO:0000313" key="1">
    <source>
        <dbReference type="EMBL" id="GIQ61674.1"/>
    </source>
</evidence>
<sequence>MRNLAERVRLGPPIDLGQAVRARIGQAAVFGTRRDGTHELYVAVNGTPAAFCAVELATGHIAFRFSIPHTDSVWAMAAAPDGTVYFAGMEDGALYRYLPEERRLETVGRHPADPWVWDLKPSPDGRLYGATYPNAKIFEYHPEERRFRDLGRMSADQQYARGIGATNRDVFAGIGSTIRLMRWDRTNGETSELHLEGYSGKQGFVDRIWPAESGDVLFVSIGQSEMLVYDCGKQRILDRFACSDFISPASPVNGEYYFVAKGSLYAYRLDTLTSTLQTDIPVYADRPSIKCMQWLAERDGTHTLAIVSSSLDVVLFRPDDRSIREVRTDLPTVPVQIQSLEWDGNEKLYMGGYHRGLSIYNAVTGEIELSIPKFPQTEGIGFLDGKAYFGTYTRAKIFGYDPELPADTRLAASSNPAFLFAIGHGQDRPFAIASGDGKLFIGTIPDYGLLTGALTVYDPQTGKHEVYTDIVPNQSIIGLTYRDGLLYGGTSNWGGLGIEPSETEAKLFVWDVQERRTLHVFTPDIPDIDIPPRMIGELTFGPDGLLWGAVDGTIFAMSPETLRVVKSKVICPSEYKYSRFRPYFLRWGPSGLLFTSLARKLIAVDPQTLDHAILDEEPLALMTLGPDGNLYYNDVSHLMMREVRILDERG</sequence>
<dbReference type="RefSeq" id="WP_213526911.1">
    <property type="nucleotide sequence ID" value="NZ_BOVJ01000007.1"/>
</dbReference>
<keyword evidence="2" id="KW-1185">Reference proteome</keyword>
<evidence type="ECO:0000313" key="2">
    <source>
        <dbReference type="Proteomes" id="UP000680304"/>
    </source>
</evidence>
<comment type="caution">
    <text evidence="1">The sequence shown here is derived from an EMBL/GenBank/DDBJ whole genome shotgun (WGS) entry which is preliminary data.</text>
</comment>
<dbReference type="SUPFAM" id="SSF69322">
    <property type="entry name" value="Tricorn protease domain 2"/>
    <property type="match status" value="1"/>
</dbReference>
<gene>
    <name evidence="1" type="ORF">PACILC2_02420</name>
</gene>
<dbReference type="Proteomes" id="UP000680304">
    <property type="component" value="Unassembled WGS sequence"/>
</dbReference>
<accession>A0ABQ4N0H7</accession>
<organism evidence="1 2">
    <name type="scientific">Paenibacillus cisolokensis</name>
    <dbReference type="NCBI Taxonomy" id="1658519"/>
    <lineage>
        <taxon>Bacteria</taxon>
        <taxon>Bacillati</taxon>
        <taxon>Bacillota</taxon>
        <taxon>Bacilli</taxon>
        <taxon>Bacillales</taxon>
        <taxon>Paenibacillaceae</taxon>
        <taxon>Paenibacillus</taxon>
    </lineage>
</organism>
<dbReference type="Gene3D" id="2.130.10.10">
    <property type="entry name" value="YVTN repeat-like/Quinoprotein amine dehydrogenase"/>
    <property type="match status" value="2"/>
</dbReference>
<dbReference type="InterPro" id="IPR015943">
    <property type="entry name" value="WD40/YVTN_repeat-like_dom_sf"/>
</dbReference>
<reference evidence="1 2" key="1">
    <citation type="submission" date="2021-04" db="EMBL/GenBank/DDBJ databases">
        <title>Draft genome sequence of Paenibacillus cisolokensis, LC2-13A.</title>
        <authorList>
            <person name="Uke A."/>
            <person name="Chhe C."/>
            <person name="Baramee S."/>
            <person name="Kosugi A."/>
        </authorList>
    </citation>
    <scope>NUCLEOTIDE SEQUENCE [LARGE SCALE GENOMIC DNA]</scope>
    <source>
        <strain evidence="1 2">LC2-13A</strain>
    </source>
</reference>
<protein>
    <submittedName>
        <fullName evidence="1">Uncharacterized protein</fullName>
    </submittedName>
</protein>
<proteinExistence type="predicted"/>
<dbReference type="InterPro" id="IPR011041">
    <property type="entry name" value="Quinoprot_gluc/sorb_DH_b-prop"/>
</dbReference>
<dbReference type="SUPFAM" id="SSF50952">
    <property type="entry name" value="Soluble quinoprotein glucose dehydrogenase"/>
    <property type="match status" value="1"/>
</dbReference>
<dbReference type="EMBL" id="BOVJ01000007">
    <property type="protein sequence ID" value="GIQ61674.1"/>
    <property type="molecule type" value="Genomic_DNA"/>
</dbReference>
<name>A0ABQ4N0H7_9BACL</name>